<evidence type="ECO:0000313" key="4">
    <source>
        <dbReference type="EMBL" id="MFD1418987.1"/>
    </source>
</evidence>
<organism evidence="4 5">
    <name type="scientific">Companilactobacillus keshanensis</name>
    <dbReference type="NCBI Taxonomy" id="2486003"/>
    <lineage>
        <taxon>Bacteria</taxon>
        <taxon>Bacillati</taxon>
        <taxon>Bacillota</taxon>
        <taxon>Bacilli</taxon>
        <taxon>Lactobacillales</taxon>
        <taxon>Lactobacillaceae</taxon>
        <taxon>Companilactobacillus</taxon>
    </lineage>
</organism>
<evidence type="ECO:0000256" key="2">
    <source>
        <dbReference type="PROSITE-ProRule" id="PRU00335"/>
    </source>
</evidence>
<reference evidence="5" key="1">
    <citation type="journal article" date="2019" name="Int. J. Syst. Evol. Microbiol.">
        <title>The Global Catalogue of Microorganisms (GCM) 10K type strain sequencing project: providing services to taxonomists for standard genome sequencing and annotation.</title>
        <authorList>
            <consortium name="The Broad Institute Genomics Platform"/>
            <consortium name="The Broad Institute Genome Sequencing Center for Infectious Disease"/>
            <person name="Wu L."/>
            <person name="Ma J."/>
        </authorList>
    </citation>
    <scope>NUCLEOTIDE SEQUENCE [LARGE SCALE GENOMIC DNA]</scope>
    <source>
        <strain evidence="5">CCM 8936</strain>
    </source>
</reference>
<dbReference type="PROSITE" id="PS50977">
    <property type="entry name" value="HTH_TETR_2"/>
    <property type="match status" value="1"/>
</dbReference>
<keyword evidence="5" id="KW-1185">Reference proteome</keyword>
<dbReference type="RefSeq" id="WP_125676221.1">
    <property type="nucleotide sequence ID" value="NZ_JBHTOI010000047.1"/>
</dbReference>
<protein>
    <submittedName>
        <fullName evidence="4">TetR/AcrR family transcriptional regulator</fullName>
    </submittedName>
</protein>
<dbReference type="EMBL" id="JBHTOI010000047">
    <property type="protein sequence ID" value="MFD1418987.1"/>
    <property type="molecule type" value="Genomic_DNA"/>
</dbReference>
<name>A0ABW4BWY7_9LACO</name>
<comment type="caution">
    <text evidence="4">The sequence shown here is derived from an EMBL/GenBank/DDBJ whole genome shotgun (WGS) entry which is preliminary data.</text>
</comment>
<accession>A0ABW4BWY7</accession>
<gene>
    <name evidence="4" type="ORF">ACFQ42_09540</name>
</gene>
<dbReference type="InterPro" id="IPR050624">
    <property type="entry name" value="HTH-type_Tx_Regulator"/>
</dbReference>
<dbReference type="PANTHER" id="PTHR43479:SF11">
    <property type="entry name" value="ACREF_ENVCD OPERON REPRESSOR-RELATED"/>
    <property type="match status" value="1"/>
</dbReference>
<evidence type="ECO:0000256" key="1">
    <source>
        <dbReference type="ARBA" id="ARBA00023125"/>
    </source>
</evidence>
<dbReference type="PANTHER" id="PTHR43479">
    <property type="entry name" value="ACREF/ENVCD OPERON REPRESSOR-RELATED"/>
    <property type="match status" value="1"/>
</dbReference>
<feature type="DNA-binding region" description="H-T-H motif" evidence="2">
    <location>
        <begin position="38"/>
        <end position="57"/>
    </location>
</feature>
<proteinExistence type="predicted"/>
<feature type="domain" description="HTH tetR-type" evidence="3">
    <location>
        <begin position="15"/>
        <end position="75"/>
    </location>
</feature>
<dbReference type="Pfam" id="PF00440">
    <property type="entry name" value="TetR_N"/>
    <property type="match status" value="1"/>
</dbReference>
<sequence>MDRDKTVQNVTRMQIQTKIWIKDALLELLKTYNFNEITIKQIVLTAGISRPTFYRLYKSKNETLKETINDIWYKYSQSVHNLDPKSYKQLLLYAFEYFGKNHDDLKILIDSDLSSYLSKSATSIFIKEISDNPAIWREWQSPLEKTIGVQLGFGGMINVLFNWISTDCRTPEDKMVSEIMKVLQSLAKEN</sequence>
<keyword evidence="1 2" id="KW-0238">DNA-binding</keyword>
<dbReference type="Proteomes" id="UP001597251">
    <property type="component" value="Unassembled WGS sequence"/>
</dbReference>
<dbReference type="Gene3D" id="1.10.357.10">
    <property type="entry name" value="Tetracycline Repressor, domain 2"/>
    <property type="match status" value="1"/>
</dbReference>
<evidence type="ECO:0000259" key="3">
    <source>
        <dbReference type="PROSITE" id="PS50977"/>
    </source>
</evidence>
<dbReference type="InterPro" id="IPR009057">
    <property type="entry name" value="Homeodomain-like_sf"/>
</dbReference>
<dbReference type="SUPFAM" id="SSF46689">
    <property type="entry name" value="Homeodomain-like"/>
    <property type="match status" value="1"/>
</dbReference>
<evidence type="ECO:0000313" key="5">
    <source>
        <dbReference type="Proteomes" id="UP001597251"/>
    </source>
</evidence>
<dbReference type="InterPro" id="IPR001647">
    <property type="entry name" value="HTH_TetR"/>
</dbReference>